<reference evidence="11 12" key="1">
    <citation type="journal article" date="2012" name="ISME J.">
        <title>Nitrification expanded: discovery, physiology and genomics of a nitrite-oxidizing bacterium from the phylum Chloroflexi.</title>
        <authorList>
            <person name="Sorokin D.Y."/>
            <person name="Lucker S."/>
            <person name="Vejmelkova D."/>
            <person name="Kostrikina N.A."/>
            <person name="Kleerebezem R."/>
            <person name="Rijpstra W.I."/>
            <person name="Damste J.S."/>
            <person name="Le Paslier D."/>
            <person name="Muyzer G."/>
            <person name="Wagner M."/>
            <person name="van Loosdrecht M.C."/>
            <person name="Daims H."/>
        </authorList>
    </citation>
    <scope>NUCLEOTIDE SEQUENCE [LARGE SCALE GENOMIC DNA]</scope>
    <source>
        <strain evidence="12">none</strain>
    </source>
</reference>
<evidence type="ECO:0000256" key="2">
    <source>
        <dbReference type="ARBA" id="ARBA00022448"/>
    </source>
</evidence>
<dbReference type="Pfam" id="PF01699">
    <property type="entry name" value="Na_Ca_ex"/>
    <property type="match status" value="2"/>
</dbReference>
<comment type="similarity">
    <text evidence="9">Belongs to the Ca(2+):cation antiporter (CaCA) (TC 2.A.19) family.</text>
</comment>
<dbReference type="GO" id="GO:0016020">
    <property type="term" value="C:membrane"/>
    <property type="evidence" value="ECO:0007669"/>
    <property type="project" value="InterPro"/>
</dbReference>
<comment type="subcellular location">
    <subcellularLocation>
        <location evidence="1">Endomembrane system</location>
        <topology evidence="1">Multi-pass membrane protein</topology>
    </subcellularLocation>
</comment>
<feature type="transmembrane region" description="Helical" evidence="9">
    <location>
        <begin position="298"/>
        <end position="319"/>
    </location>
</feature>
<feature type="transmembrane region" description="Helical" evidence="9">
    <location>
        <begin position="235"/>
        <end position="255"/>
    </location>
</feature>
<keyword evidence="6 9" id="KW-1133">Transmembrane helix</keyword>
<keyword evidence="12" id="KW-1185">Reference proteome</keyword>
<organism evidence="11 12">
    <name type="scientific">Nitrolancea hollandica Lb</name>
    <dbReference type="NCBI Taxonomy" id="1129897"/>
    <lineage>
        <taxon>Bacteria</taxon>
        <taxon>Pseudomonadati</taxon>
        <taxon>Thermomicrobiota</taxon>
        <taxon>Thermomicrobia</taxon>
        <taxon>Sphaerobacterales</taxon>
        <taxon>Sphaerobacterineae</taxon>
        <taxon>Sphaerobacteraceae</taxon>
        <taxon>Nitrolancea</taxon>
    </lineage>
</organism>
<dbReference type="PANTHER" id="PTHR31503:SF22">
    <property type="entry name" value="VACUOLAR CALCIUM ION TRANSPORTER"/>
    <property type="match status" value="1"/>
</dbReference>
<evidence type="ECO:0000313" key="11">
    <source>
        <dbReference type="EMBL" id="CCF86280.1"/>
    </source>
</evidence>
<keyword evidence="3 9" id="KW-0109">Calcium transport</keyword>
<dbReference type="InterPro" id="IPR004837">
    <property type="entry name" value="NaCa_Exmemb"/>
</dbReference>
<feature type="transmembrane region" description="Helical" evidence="9">
    <location>
        <begin position="326"/>
        <end position="346"/>
    </location>
</feature>
<dbReference type="Proteomes" id="UP000004221">
    <property type="component" value="Unassembled WGS sequence"/>
</dbReference>
<dbReference type="Gene3D" id="1.20.1420.30">
    <property type="entry name" value="NCX, central ion-binding region"/>
    <property type="match status" value="1"/>
</dbReference>
<keyword evidence="2 9" id="KW-0813">Transport</keyword>
<gene>
    <name evidence="11" type="primary">yfkE</name>
    <name evidence="11" type="ORF">NITHO_970006</name>
</gene>
<proteinExistence type="inferred from homology"/>
<keyword evidence="9" id="KW-0050">Antiport</keyword>
<sequence length="347" mass="36069">MKYLYFLLILVPVAIGLKLLGGNPTWVFLSSAGALIPLAALLGKATEEFSGYTGPRIGALLSATLGNAAELIITIAAIREGLLDLVKASISGAILGNVLLVLGLSLLLGGLKNGRQTFDPHIAGLSATMMTLSVVALAIPALFSIGPHRLIDQSPELFSVGVAIVLLLLYGLYIVYTVFLHKGVPAVSVVHVRPEWSKGLALAALAGTTGTVVVMSEILIGAVEPVVAQWGITELFLGFVLVPVVGNIAENLVAVQFAMTNKMDLSLGIAIGSSLQIALFVAPVLVFVSLLIGNPMSLIFNAYELVGLGAAVSIAALVSVDGESNWLEGAQLIAVYLIVALGFFFLS</sequence>
<evidence type="ECO:0000256" key="6">
    <source>
        <dbReference type="ARBA" id="ARBA00022989"/>
    </source>
</evidence>
<dbReference type="InterPro" id="IPR004713">
    <property type="entry name" value="CaH_exchang"/>
</dbReference>
<dbReference type="InterPro" id="IPR004798">
    <property type="entry name" value="CAX-like"/>
</dbReference>
<feature type="transmembrane region" description="Helical" evidence="9">
    <location>
        <begin position="200"/>
        <end position="223"/>
    </location>
</feature>
<evidence type="ECO:0000256" key="3">
    <source>
        <dbReference type="ARBA" id="ARBA00022568"/>
    </source>
</evidence>
<keyword evidence="4 9" id="KW-0812">Transmembrane</keyword>
<keyword evidence="5 9" id="KW-0106">Calcium</keyword>
<feature type="domain" description="Sodium/calcium exchanger membrane region" evidence="10">
    <location>
        <begin position="202"/>
        <end position="344"/>
    </location>
</feature>
<dbReference type="GO" id="GO:0015369">
    <property type="term" value="F:calcium:proton antiporter activity"/>
    <property type="evidence" value="ECO:0007669"/>
    <property type="project" value="UniProtKB-UniRule"/>
</dbReference>
<feature type="transmembrane region" description="Helical" evidence="9">
    <location>
        <begin position="90"/>
        <end position="111"/>
    </location>
</feature>
<feature type="domain" description="Sodium/calcium exchanger membrane region" evidence="10">
    <location>
        <begin position="25"/>
        <end position="178"/>
    </location>
</feature>
<evidence type="ECO:0000256" key="5">
    <source>
        <dbReference type="ARBA" id="ARBA00022837"/>
    </source>
</evidence>
<evidence type="ECO:0000256" key="1">
    <source>
        <dbReference type="ARBA" id="ARBA00004127"/>
    </source>
</evidence>
<comment type="caution">
    <text evidence="11">The sequence shown here is derived from an EMBL/GenBank/DDBJ whole genome shotgun (WGS) entry which is preliminary data.</text>
</comment>
<dbReference type="AlphaFoldDB" id="I4ENL7"/>
<comment type="caution">
    <text evidence="9">Lacks conserved residue(s) required for the propagation of feature annotation.</text>
</comment>
<dbReference type="OrthoDB" id="9776105at2"/>
<keyword evidence="8 9" id="KW-0472">Membrane</keyword>
<dbReference type="EMBL" id="CAGS01000734">
    <property type="protein sequence ID" value="CCF86280.1"/>
    <property type="molecule type" value="Genomic_DNA"/>
</dbReference>
<feature type="transmembrane region" description="Helical" evidence="9">
    <location>
        <begin position="57"/>
        <end position="78"/>
    </location>
</feature>
<dbReference type="PANTHER" id="PTHR31503">
    <property type="entry name" value="VACUOLAR CALCIUM ION TRANSPORTER"/>
    <property type="match status" value="1"/>
</dbReference>
<dbReference type="RefSeq" id="WP_008482006.1">
    <property type="nucleotide sequence ID" value="NZ_CAGS01000734.1"/>
</dbReference>
<dbReference type="NCBIfam" id="TIGR00378">
    <property type="entry name" value="cax"/>
    <property type="match status" value="1"/>
</dbReference>
<evidence type="ECO:0000256" key="7">
    <source>
        <dbReference type="ARBA" id="ARBA00023065"/>
    </source>
</evidence>
<evidence type="ECO:0000256" key="8">
    <source>
        <dbReference type="ARBA" id="ARBA00023136"/>
    </source>
</evidence>
<comment type="function">
    <text evidence="9">Ca(+)/H(+) antiporter that extrudes calcium in exchange for external protons.</text>
</comment>
<dbReference type="GO" id="GO:0012505">
    <property type="term" value="C:endomembrane system"/>
    <property type="evidence" value="ECO:0007669"/>
    <property type="project" value="UniProtKB-SubCell"/>
</dbReference>
<evidence type="ECO:0000256" key="9">
    <source>
        <dbReference type="RuleBase" id="RU365028"/>
    </source>
</evidence>
<evidence type="ECO:0000313" key="12">
    <source>
        <dbReference type="Proteomes" id="UP000004221"/>
    </source>
</evidence>
<feature type="transmembrane region" description="Helical" evidence="9">
    <location>
        <begin position="157"/>
        <end position="179"/>
    </location>
</feature>
<evidence type="ECO:0000259" key="10">
    <source>
        <dbReference type="Pfam" id="PF01699"/>
    </source>
</evidence>
<protein>
    <recommendedName>
        <fullName evidence="9">Ca(2+)/H(+) antiporter</fullName>
    </recommendedName>
</protein>
<evidence type="ECO:0000256" key="4">
    <source>
        <dbReference type="ARBA" id="ARBA00022692"/>
    </source>
</evidence>
<accession>I4ENL7</accession>
<dbReference type="InterPro" id="IPR044880">
    <property type="entry name" value="NCX_ion-bd_dom_sf"/>
</dbReference>
<dbReference type="GO" id="GO:0006874">
    <property type="term" value="P:intracellular calcium ion homeostasis"/>
    <property type="evidence" value="ECO:0007669"/>
    <property type="project" value="TreeGrafter"/>
</dbReference>
<feature type="transmembrane region" description="Helical" evidence="9">
    <location>
        <begin position="123"/>
        <end position="145"/>
    </location>
</feature>
<feature type="transmembrane region" description="Helical" evidence="9">
    <location>
        <begin position="267"/>
        <end position="292"/>
    </location>
</feature>
<name>I4ENL7_9BACT</name>
<keyword evidence="7 9" id="KW-0406">Ion transport</keyword>